<evidence type="ECO:0000313" key="1">
    <source>
        <dbReference type="EMBL" id="KAI1700890.1"/>
    </source>
</evidence>
<reference evidence="1" key="1">
    <citation type="submission" date="2022-01" db="EMBL/GenBank/DDBJ databases">
        <title>Genome Sequence Resource for Two Populations of Ditylenchus destructor, the Migratory Endoparasitic Phytonematode.</title>
        <authorList>
            <person name="Zhang H."/>
            <person name="Lin R."/>
            <person name="Xie B."/>
        </authorList>
    </citation>
    <scope>NUCLEOTIDE SEQUENCE</scope>
    <source>
        <strain evidence="1">BazhouSP</strain>
    </source>
</reference>
<accession>A0AAD4R032</accession>
<dbReference type="Proteomes" id="UP001201812">
    <property type="component" value="Unassembled WGS sequence"/>
</dbReference>
<proteinExistence type="predicted"/>
<gene>
    <name evidence="1" type="ORF">DdX_16453</name>
</gene>
<dbReference type="AlphaFoldDB" id="A0AAD4R032"/>
<name>A0AAD4R032_9BILA</name>
<dbReference type="EMBL" id="JAKKPZ010000132">
    <property type="protein sequence ID" value="KAI1700890.1"/>
    <property type="molecule type" value="Genomic_DNA"/>
</dbReference>
<evidence type="ECO:0000313" key="2">
    <source>
        <dbReference type="Proteomes" id="UP001201812"/>
    </source>
</evidence>
<sequence>MHRSRQLILDRAASGIPTSQNKITELIIEPTKRPNKFITIKAADGKKYEAKTFDMLMELLSSYHSRITRVTLHEVTFDKEFIQVLTSADSVLWTGILHMQKCDFTQLSQNDILDLFRYTLKPESLYLVNNVGFTSDALNKAIKDHLLDCSLVILGDDTDDMELDPEILVDFLHRPTGQLIGLQRLMIDSDFIDGGVTDFVNKIVVQARSCVRHAPPPSLPWWKIPSRQTENLKMIPADWRAAVRAQLPVEMMLYHRFHSDTVPAFLLQFTKVISMLFPSGSAIVNTGTKELLAHETYDEPSLKGFVKQTTLRRYAKKRE</sequence>
<protein>
    <submittedName>
        <fullName evidence="1">Uncharacterized protein</fullName>
    </submittedName>
</protein>
<organism evidence="1 2">
    <name type="scientific">Ditylenchus destructor</name>
    <dbReference type="NCBI Taxonomy" id="166010"/>
    <lineage>
        <taxon>Eukaryota</taxon>
        <taxon>Metazoa</taxon>
        <taxon>Ecdysozoa</taxon>
        <taxon>Nematoda</taxon>
        <taxon>Chromadorea</taxon>
        <taxon>Rhabditida</taxon>
        <taxon>Tylenchina</taxon>
        <taxon>Tylenchomorpha</taxon>
        <taxon>Sphaerularioidea</taxon>
        <taxon>Anguinidae</taxon>
        <taxon>Anguininae</taxon>
        <taxon>Ditylenchus</taxon>
    </lineage>
</organism>
<keyword evidence="2" id="KW-1185">Reference proteome</keyword>
<comment type="caution">
    <text evidence="1">The sequence shown here is derived from an EMBL/GenBank/DDBJ whole genome shotgun (WGS) entry which is preliminary data.</text>
</comment>